<accession>A0ABW9MDE7</accession>
<dbReference type="PANTHER" id="PTHR30213:SF0">
    <property type="entry name" value="UPF0761 MEMBRANE PROTEIN YIHY"/>
    <property type="match status" value="1"/>
</dbReference>
<dbReference type="InterPro" id="IPR002698">
    <property type="entry name" value="FTHF_cligase"/>
</dbReference>
<evidence type="ECO:0000256" key="4">
    <source>
        <dbReference type="ARBA" id="ARBA00022989"/>
    </source>
</evidence>
<comment type="caution">
    <text evidence="8">The sequence shown here is derived from an EMBL/GenBank/DDBJ whole genome shotgun (WGS) entry which is preliminary data.</text>
</comment>
<keyword evidence="4 7" id="KW-1133">Transmembrane helix</keyword>
<dbReference type="Pfam" id="PF01812">
    <property type="entry name" value="5-FTHF_cyc-lig"/>
    <property type="match status" value="1"/>
</dbReference>
<feature type="region of interest" description="Disordered" evidence="6">
    <location>
        <begin position="320"/>
        <end position="340"/>
    </location>
</feature>
<dbReference type="NCBIfam" id="TIGR00765">
    <property type="entry name" value="yihY_not_rbn"/>
    <property type="match status" value="1"/>
</dbReference>
<dbReference type="Pfam" id="PF03631">
    <property type="entry name" value="Virul_fac_BrkB"/>
    <property type="match status" value="1"/>
</dbReference>
<dbReference type="SUPFAM" id="SSF100950">
    <property type="entry name" value="NagB/RpiA/CoA transferase-like"/>
    <property type="match status" value="1"/>
</dbReference>
<evidence type="ECO:0000313" key="9">
    <source>
        <dbReference type="Proteomes" id="UP001637996"/>
    </source>
</evidence>
<feature type="compositionally biased region" description="Basic and acidic residues" evidence="6">
    <location>
        <begin position="327"/>
        <end position="337"/>
    </location>
</feature>
<evidence type="ECO:0000256" key="7">
    <source>
        <dbReference type="SAM" id="Phobius"/>
    </source>
</evidence>
<dbReference type="GO" id="GO:0030272">
    <property type="term" value="F:5-formyltetrahydrofolate cyclo-ligase activity"/>
    <property type="evidence" value="ECO:0007669"/>
    <property type="project" value="UniProtKB-EC"/>
</dbReference>
<feature type="transmembrane region" description="Helical" evidence="7">
    <location>
        <begin position="136"/>
        <end position="155"/>
    </location>
</feature>
<keyword evidence="5 7" id="KW-0472">Membrane</keyword>
<evidence type="ECO:0000313" key="8">
    <source>
        <dbReference type="EMBL" id="MFO3666120.1"/>
    </source>
</evidence>
<keyword evidence="3 7" id="KW-0812">Transmembrane</keyword>
<feature type="transmembrane region" description="Helical" evidence="7">
    <location>
        <begin position="29"/>
        <end position="51"/>
    </location>
</feature>
<protein>
    <submittedName>
        <fullName evidence="8">5-formyltetrahydrofolate cyclo-ligase</fullName>
        <ecNumber evidence="8">6.3.3.2</ecNumber>
    </submittedName>
</protein>
<dbReference type="Gene3D" id="3.40.50.10420">
    <property type="entry name" value="NagB/RpiA/CoA transferase-like"/>
    <property type="match status" value="1"/>
</dbReference>
<keyword evidence="9" id="KW-1185">Reference proteome</keyword>
<evidence type="ECO:0000256" key="6">
    <source>
        <dbReference type="SAM" id="MobiDB-lite"/>
    </source>
</evidence>
<name>A0ABW9MDE7_9FIRM</name>
<dbReference type="Proteomes" id="UP001637996">
    <property type="component" value="Unassembled WGS sequence"/>
</dbReference>
<organism evidence="8 9">
    <name type="scientific">Anaerococcus martiniensis</name>
    <dbReference type="NCBI Taxonomy" id="3115615"/>
    <lineage>
        <taxon>Bacteria</taxon>
        <taxon>Bacillati</taxon>
        <taxon>Bacillota</taxon>
        <taxon>Tissierellia</taxon>
        <taxon>Tissierellales</taxon>
        <taxon>Peptoniphilaceae</taxon>
        <taxon>Anaerococcus</taxon>
    </lineage>
</organism>
<evidence type="ECO:0000256" key="3">
    <source>
        <dbReference type="ARBA" id="ARBA00022692"/>
    </source>
</evidence>
<dbReference type="NCBIfam" id="TIGR02727">
    <property type="entry name" value="MTHFS_bact"/>
    <property type="match status" value="1"/>
</dbReference>
<dbReference type="InterPro" id="IPR037171">
    <property type="entry name" value="NagB/RpiA_transferase-like"/>
</dbReference>
<gene>
    <name evidence="8" type="ORF">ACCQ41_07690</name>
</gene>
<sequence>MKTETKVKLKKTTADMVYRFKNHEIANNSAALSFYFLQASIPLLMVLVSVVSKVLENNVDAIYSLIDFLPSASQDMVKWVIDTMFVNTGSASVTIITILFALWSATKGMNNLITSINKAYGLEGESKFIKQRLLSLLYTIIFIIFIVFILVSQIYGPSILNFINNQVLTRISDRAFGGIFDRVIQTLSSPLFRLTVILIPIFIISAVFGIFYKFAPNNKEDRVPFKDSLLGGVFATVTIYIATFIYSFFLTNFSKQSVVYGALAGILALFIWLNLVSTILITGAELIDAVRENYKIKSEEEINRFAQENKTFKQTLESTLASSKNDQNNESKKEGHSMNKRSLRKRFRDIRYHMDYNQKNMIDYSIYTKFLNSELFHNAQSIFIYVSVADEVDTYEIIKKSLELGKDVYVPYITDADNALMTAVRVYSLDDLGVGEFNIPTSRNVKFIENPDLTIVPGLGFDRDKHRLGYGGGYYDRYLNTNKTTSIGFFASDVEVDQIPTNEFDHKLDYIITEKEIF</sequence>
<comment type="subcellular location">
    <subcellularLocation>
        <location evidence="1">Cell membrane</location>
        <topology evidence="1">Multi-pass membrane protein</topology>
    </subcellularLocation>
</comment>
<dbReference type="InterPro" id="IPR017039">
    <property type="entry name" value="Virul_fac_BrkB"/>
</dbReference>
<feature type="transmembrane region" description="Helical" evidence="7">
    <location>
        <begin position="191"/>
        <end position="215"/>
    </location>
</feature>
<dbReference type="PANTHER" id="PTHR30213">
    <property type="entry name" value="INNER MEMBRANE PROTEIN YHJD"/>
    <property type="match status" value="1"/>
</dbReference>
<evidence type="ECO:0000256" key="5">
    <source>
        <dbReference type="ARBA" id="ARBA00023136"/>
    </source>
</evidence>
<dbReference type="InterPro" id="IPR024185">
    <property type="entry name" value="FTHF_cligase-like_sf"/>
</dbReference>
<evidence type="ECO:0000256" key="1">
    <source>
        <dbReference type="ARBA" id="ARBA00004651"/>
    </source>
</evidence>
<dbReference type="EC" id="6.3.3.2" evidence="8"/>
<dbReference type="EMBL" id="JBGMEI010000013">
    <property type="protein sequence ID" value="MFO3666120.1"/>
    <property type="molecule type" value="Genomic_DNA"/>
</dbReference>
<feature type="transmembrane region" description="Helical" evidence="7">
    <location>
        <begin position="261"/>
        <end position="287"/>
    </location>
</feature>
<feature type="transmembrane region" description="Helical" evidence="7">
    <location>
        <begin position="84"/>
        <end position="103"/>
    </location>
</feature>
<keyword evidence="2" id="KW-1003">Cell membrane</keyword>
<dbReference type="RefSeq" id="WP_410031762.1">
    <property type="nucleotide sequence ID" value="NZ_JBGMEI010000013.1"/>
</dbReference>
<keyword evidence="8" id="KW-0436">Ligase</keyword>
<evidence type="ECO:0000256" key="2">
    <source>
        <dbReference type="ARBA" id="ARBA00022475"/>
    </source>
</evidence>
<feature type="transmembrane region" description="Helical" evidence="7">
    <location>
        <begin position="227"/>
        <end position="249"/>
    </location>
</feature>
<reference evidence="8 9" key="1">
    <citation type="journal article" date="2025" name="Anaerobe">
        <title>Description of Anaerococcus kampingiae sp. nov., Anaerococcus groningensis sp. nov., Anaerococcus martiniensis sp. nov., and Anaerococcus cruorum sp. nov., isolated from human clinical specimens.</title>
        <authorList>
            <person name="Boiten K.E."/>
            <person name="Meijer J."/>
            <person name="van Wezel E.M."/>
            <person name="Veloo A.C.M."/>
        </authorList>
    </citation>
    <scope>NUCLEOTIDE SEQUENCE [LARGE SCALE GENOMIC DNA]</scope>
    <source>
        <strain evidence="8 9">ENR0831</strain>
    </source>
</reference>
<proteinExistence type="predicted"/>